<evidence type="ECO:0000313" key="2">
    <source>
        <dbReference type="Proteomes" id="UP000028582"/>
    </source>
</evidence>
<dbReference type="Proteomes" id="UP000028582">
    <property type="component" value="Unassembled WGS sequence"/>
</dbReference>
<comment type="caution">
    <text evidence="1">The sequence shown here is derived from an EMBL/GenBank/DDBJ whole genome shotgun (WGS) entry which is preliminary data.</text>
</comment>
<name>A0A081AY38_PHYNI</name>
<protein>
    <submittedName>
        <fullName evidence="1">Uncharacterized protein</fullName>
    </submittedName>
</protein>
<gene>
    <name evidence="1" type="ORF">F444_02243</name>
</gene>
<dbReference type="AlphaFoldDB" id="A0A081AY38"/>
<reference evidence="1 2" key="1">
    <citation type="submission" date="2013-11" db="EMBL/GenBank/DDBJ databases">
        <title>The Genome Sequence of Phytophthora parasitica P1976.</title>
        <authorList>
            <consortium name="The Broad Institute Genomics Platform"/>
            <person name="Russ C."/>
            <person name="Tyler B."/>
            <person name="Panabieres F."/>
            <person name="Shan W."/>
            <person name="Tripathy S."/>
            <person name="Grunwald N."/>
            <person name="Machado M."/>
            <person name="Johnson C.S."/>
            <person name="Walker B."/>
            <person name="Young S."/>
            <person name="Zeng Q."/>
            <person name="Gargeya S."/>
            <person name="Fitzgerald M."/>
            <person name="Haas B."/>
            <person name="Abouelleil A."/>
            <person name="Allen A.W."/>
            <person name="Alvarado L."/>
            <person name="Arachchi H.M."/>
            <person name="Berlin A.M."/>
            <person name="Chapman S.B."/>
            <person name="Gainer-Dewar J."/>
            <person name="Goldberg J."/>
            <person name="Griggs A."/>
            <person name="Gujja S."/>
            <person name="Hansen M."/>
            <person name="Howarth C."/>
            <person name="Imamovic A."/>
            <person name="Ireland A."/>
            <person name="Larimer J."/>
            <person name="McCowan C."/>
            <person name="Murphy C."/>
            <person name="Pearson M."/>
            <person name="Poon T.W."/>
            <person name="Priest M."/>
            <person name="Roberts A."/>
            <person name="Saif S."/>
            <person name="Shea T."/>
            <person name="Sisk P."/>
            <person name="Sykes S."/>
            <person name="Wortman J."/>
            <person name="Nusbaum C."/>
            <person name="Birren B."/>
        </authorList>
    </citation>
    <scope>NUCLEOTIDE SEQUENCE [LARGE SCALE GENOMIC DNA]</scope>
    <source>
        <strain evidence="1 2">P1976</strain>
    </source>
</reference>
<evidence type="ECO:0000313" key="1">
    <source>
        <dbReference type="EMBL" id="ETO83799.1"/>
    </source>
</evidence>
<dbReference type="EMBL" id="ANJA01000422">
    <property type="protein sequence ID" value="ETO83799.1"/>
    <property type="molecule type" value="Genomic_DNA"/>
</dbReference>
<organism evidence="1 2">
    <name type="scientific">Phytophthora nicotianae P1976</name>
    <dbReference type="NCBI Taxonomy" id="1317066"/>
    <lineage>
        <taxon>Eukaryota</taxon>
        <taxon>Sar</taxon>
        <taxon>Stramenopiles</taxon>
        <taxon>Oomycota</taxon>
        <taxon>Peronosporomycetes</taxon>
        <taxon>Peronosporales</taxon>
        <taxon>Peronosporaceae</taxon>
        <taxon>Phytophthora</taxon>
    </lineage>
</organism>
<sequence length="34" mass="3684">MFIIKCFPYPAVKLSVSITHSDAFAVAQVVGSQE</sequence>
<proteinExistence type="predicted"/>
<accession>A0A081AY38</accession>